<organism evidence="2 3">
    <name type="scientific">Nonomuraea phyllanthi</name>
    <dbReference type="NCBI Taxonomy" id="2219224"/>
    <lineage>
        <taxon>Bacteria</taxon>
        <taxon>Bacillati</taxon>
        <taxon>Actinomycetota</taxon>
        <taxon>Actinomycetes</taxon>
        <taxon>Streptosporangiales</taxon>
        <taxon>Streptosporangiaceae</taxon>
        <taxon>Nonomuraea</taxon>
    </lineage>
</organism>
<name>A0A5C4VXL3_9ACTN</name>
<evidence type="ECO:0000259" key="1">
    <source>
        <dbReference type="Pfam" id="PF13472"/>
    </source>
</evidence>
<dbReference type="Proteomes" id="UP000312512">
    <property type="component" value="Unassembled WGS sequence"/>
</dbReference>
<evidence type="ECO:0000313" key="3">
    <source>
        <dbReference type="Proteomes" id="UP000312512"/>
    </source>
</evidence>
<reference evidence="2 3" key="1">
    <citation type="submission" date="2019-10" db="EMBL/GenBank/DDBJ databases">
        <title>Nonomuraea sp. nov., isolated from Phyllanthus amarus.</title>
        <authorList>
            <person name="Klykleung N."/>
            <person name="Tanasupawat S."/>
        </authorList>
    </citation>
    <scope>NUCLEOTIDE SEQUENCE [LARGE SCALE GENOMIC DNA]</scope>
    <source>
        <strain evidence="2 3">PA1-10</strain>
    </source>
</reference>
<dbReference type="AlphaFoldDB" id="A0A5C4VXL3"/>
<dbReference type="InterPro" id="IPR051532">
    <property type="entry name" value="Ester_Hydrolysis_Enzymes"/>
</dbReference>
<dbReference type="Pfam" id="PF13472">
    <property type="entry name" value="Lipase_GDSL_2"/>
    <property type="match status" value="1"/>
</dbReference>
<dbReference type="OrthoDB" id="3288625at2"/>
<keyword evidence="3" id="KW-1185">Reference proteome</keyword>
<dbReference type="GO" id="GO:0004622">
    <property type="term" value="F:phosphatidylcholine lysophospholipase activity"/>
    <property type="evidence" value="ECO:0007669"/>
    <property type="project" value="TreeGrafter"/>
</dbReference>
<comment type="caution">
    <text evidence="2">The sequence shown here is derived from an EMBL/GenBank/DDBJ whole genome shotgun (WGS) entry which is preliminary data.</text>
</comment>
<sequence length="207" mass="22073">MQEAIVDDLTAIKGLLAGAAPVTWVFAGDSIVQAARWTEGARGYVELFSERVRYECGRSLDAVINTGVSGWRSADLAAHLDRAVLRHAPDVTVIGLGTNDAKDLPVDEYVAVMVPIIARVREAGSRMALQTPVPGPIEGIPAYAAAIRELAAEQGTALVDHHARWQPADPRWYGDPTHPNAEGHRVMARTLIDALGVPGCKQAPATA</sequence>
<dbReference type="InterPro" id="IPR036514">
    <property type="entry name" value="SGNH_hydro_sf"/>
</dbReference>
<dbReference type="PANTHER" id="PTHR30383:SF5">
    <property type="entry name" value="SGNH HYDROLASE-TYPE ESTERASE DOMAIN-CONTAINING PROTEIN"/>
    <property type="match status" value="1"/>
</dbReference>
<dbReference type="PANTHER" id="PTHR30383">
    <property type="entry name" value="THIOESTERASE 1/PROTEASE 1/LYSOPHOSPHOLIPASE L1"/>
    <property type="match status" value="1"/>
</dbReference>
<keyword evidence="2" id="KW-0378">Hydrolase</keyword>
<dbReference type="EMBL" id="VDLX02000015">
    <property type="protein sequence ID" value="KAB8190623.1"/>
    <property type="molecule type" value="Genomic_DNA"/>
</dbReference>
<dbReference type="InterPro" id="IPR013830">
    <property type="entry name" value="SGNH_hydro"/>
</dbReference>
<gene>
    <name evidence="2" type="ORF">FH608_034475</name>
</gene>
<dbReference type="SUPFAM" id="SSF52266">
    <property type="entry name" value="SGNH hydrolase"/>
    <property type="match status" value="1"/>
</dbReference>
<proteinExistence type="predicted"/>
<protein>
    <submittedName>
        <fullName evidence="2">SGNH/GDSL hydrolase family protein</fullName>
    </submittedName>
</protein>
<evidence type="ECO:0000313" key="2">
    <source>
        <dbReference type="EMBL" id="KAB8190623.1"/>
    </source>
</evidence>
<dbReference type="Gene3D" id="3.40.50.1110">
    <property type="entry name" value="SGNH hydrolase"/>
    <property type="match status" value="1"/>
</dbReference>
<accession>A0A5C4VXL3</accession>
<feature type="domain" description="SGNH hydrolase-type esterase" evidence="1">
    <location>
        <begin position="26"/>
        <end position="186"/>
    </location>
</feature>